<evidence type="ECO:0000313" key="1">
    <source>
        <dbReference type="EMBL" id="GFS40728.1"/>
    </source>
</evidence>
<name>A0A7J0DSY8_9ERIC</name>
<dbReference type="AlphaFoldDB" id="A0A7J0DSY8"/>
<comment type="caution">
    <text evidence="1">The sequence shown here is derived from an EMBL/GenBank/DDBJ whole genome shotgun (WGS) entry which is preliminary data.</text>
</comment>
<proteinExistence type="predicted"/>
<evidence type="ECO:0000313" key="2">
    <source>
        <dbReference type="Proteomes" id="UP000585474"/>
    </source>
</evidence>
<protein>
    <submittedName>
        <fullName evidence="1">Uncharacterized protein</fullName>
    </submittedName>
</protein>
<accession>A0A7J0DSY8</accession>
<keyword evidence="2" id="KW-1185">Reference proteome</keyword>
<gene>
    <name evidence="1" type="ORF">Acr_00g0070150</name>
</gene>
<sequence length="87" mass="9792">MGPDQHRHLLHRCRNFVPVRLCRGGGGSSDLDLQVRERAAIARFGRVGLCSDPVQGLGEPRQGLCSRVRRIFAEQGRGLGSWRVRDW</sequence>
<organism evidence="1 2">
    <name type="scientific">Actinidia rufa</name>
    <dbReference type="NCBI Taxonomy" id="165716"/>
    <lineage>
        <taxon>Eukaryota</taxon>
        <taxon>Viridiplantae</taxon>
        <taxon>Streptophyta</taxon>
        <taxon>Embryophyta</taxon>
        <taxon>Tracheophyta</taxon>
        <taxon>Spermatophyta</taxon>
        <taxon>Magnoliopsida</taxon>
        <taxon>eudicotyledons</taxon>
        <taxon>Gunneridae</taxon>
        <taxon>Pentapetalae</taxon>
        <taxon>asterids</taxon>
        <taxon>Ericales</taxon>
        <taxon>Actinidiaceae</taxon>
        <taxon>Actinidia</taxon>
    </lineage>
</organism>
<dbReference type="Proteomes" id="UP000585474">
    <property type="component" value="Unassembled WGS sequence"/>
</dbReference>
<dbReference type="EMBL" id="BJWL01000358">
    <property type="protein sequence ID" value="GFS40728.1"/>
    <property type="molecule type" value="Genomic_DNA"/>
</dbReference>
<reference evidence="2" key="1">
    <citation type="submission" date="2019-07" db="EMBL/GenBank/DDBJ databases">
        <title>De Novo Assembly of kiwifruit Actinidia rufa.</title>
        <authorList>
            <person name="Sugita-Konishi S."/>
            <person name="Sato K."/>
            <person name="Mori E."/>
            <person name="Abe Y."/>
            <person name="Kisaki G."/>
            <person name="Hamano K."/>
            <person name="Suezawa K."/>
            <person name="Otani M."/>
            <person name="Fukuda T."/>
            <person name="Manabe T."/>
            <person name="Gomi K."/>
            <person name="Tabuchi M."/>
            <person name="Akimitsu K."/>
            <person name="Kataoka I."/>
        </authorList>
    </citation>
    <scope>NUCLEOTIDE SEQUENCE [LARGE SCALE GENOMIC DNA]</scope>
    <source>
        <strain evidence="2">cv. Fuchu</strain>
    </source>
</reference>